<dbReference type="PROSITE" id="PS51253">
    <property type="entry name" value="HTH_CENPB"/>
    <property type="match status" value="1"/>
</dbReference>
<evidence type="ECO:0000313" key="3">
    <source>
        <dbReference type="EMBL" id="RKF71975.1"/>
    </source>
</evidence>
<gene>
    <name evidence="3" type="ORF">GcM3_099019</name>
</gene>
<feature type="non-terminal residue" evidence="3">
    <location>
        <position position="145"/>
    </location>
</feature>
<keyword evidence="4" id="KW-1185">Reference proteome</keyword>
<dbReference type="InterPro" id="IPR050863">
    <property type="entry name" value="CenT-Element_Derived"/>
</dbReference>
<dbReference type="GO" id="GO:0003677">
    <property type="term" value="F:DNA binding"/>
    <property type="evidence" value="ECO:0007669"/>
    <property type="project" value="UniProtKB-KW"/>
</dbReference>
<organism evidence="3 4">
    <name type="scientific">Golovinomyces cichoracearum</name>
    <dbReference type="NCBI Taxonomy" id="62708"/>
    <lineage>
        <taxon>Eukaryota</taxon>
        <taxon>Fungi</taxon>
        <taxon>Dikarya</taxon>
        <taxon>Ascomycota</taxon>
        <taxon>Pezizomycotina</taxon>
        <taxon>Leotiomycetes</taxon>
        <taxon>Erysiphales</taxon>
        <taxon>Erysiphaceae</taxon>
        <taxon>Golovinomyces</taxon>
    </lineage>
</organism>
<dbReference type="STRING" id="62708.A0A420IBV8"/>
<dbReference type="PANTHER" id="PTHR19303:SF73">
    <property type="entry name" value="PROTEIN PDC2"/>
    <property type="match status" value="1"/>
</dbReference>
<proteinExistence type="predicted"/>
<sequence>MQKNKAVITGDILKNQASKLWDSLPQFEDRPKPKFSNGWLEGFKHRYKIREFAQHGEAASTETDNLNAISQMDIIRSLAFQYGPYNTVNMDETSLFWKLTPGCTLETKAGSGGKKSKDRVSLALTCNGDGSEKLEPWIIDKSKNR</sequence>
<evidence type="ECO:0000259" key="2">
    <source>
        <dbReference type="PROSITE" id="PS51253"/>
    </source>
</evidence>
<dbReference type="PANTHER" id="PTHR19303">
    <property type="entry name" value="TRANSPOSON"/>
    <property type="match status" value="1"/>
</dbReference>
<dbReference type="SUPFAM" id="SSF46689">
    <property type="entry name" value="Homeodomain-like"/>
    <property type="match status" value="1"/>
</dbReference>
<dbReference type="InterPro" id="IPR009057">
    <property type="entry name" value="Homeodomain-like_sf"/>
</dbReference>
<evidence type="ECO:0000313" key="4">
    <source>
        <dbReference type="Proteomes" id="UP000283383"/>
    </source>
</evidence>
<dbReference type="Gene3D" id="1.10.10.60">
    <property type="entry name" value="Homeodomain-like"/>
    <property type="match status" value="1"/>
</dbReference>
<evidence type="ECO:0000256" key="1">
    <source>
        <dbReference type="ARBA" id="ARBA00023125"/>
    </source>
</evidence>
<protein>
    <submittedName>
        <fullName evidence="3">CENP-B-like protein 2</fullName>
    </submittedName>
</protein>
<comment type="caution">
    <text evidence="3">The sequence shown here is derived from an EMBL/GenBank/DDBJ whole genome shotgun (WGS) entry which is preliminary data.</text>
</comment>
<accession>A0A420IBV8</accession>
<dbReference type="EMBL" id="MCBQ01009965">
    <property type="protein sequence ID" value="RKF71975.1"/>
    <property type="molecule type" value="Genomic_DNA"/>
</dbReference>
<dbReference type="Pfam" id="PF03221">
    <property type="entry name" value="HTH_Tnp_Tc5"/>
    <property type="match status" value="1"/>
</dbReference>
<dbReference type="AlphaFoldDB" id="A0A420IBV8"/>
<name>A0A420IBV8_9PEZI</name>
<dbReference type="GO" id="GO:0005634">
    <property type="term" value="C:nucleus"/>
    <property type="evidence" value="ECO:0007669"/>
    <property type="project" value="TreeGrafter"/>
</dbReference>
<dbReference type="Proteomes" id="UP000283383">
    <property type="component" value="Unassembled WGS sequence"/>
</dbReference>
<feature type="domain" description="HTH CENPB-type" evidence="2">
    <location>
        <begin position="1"/>
        <end position="53"/>
    </location>
</feature>
<dbReference type="InterPro" id="IPR006600">
    <property type="entry name" value="HTH_CenpB_DNA-bd_dom"/>
</dbReference>
<reference evidence="3 4" key="1">
    <citation type="journal article" date="2018" name="BMC Genomics">
        <title>Comparative genome analyses reveal sequence features reflecting distinct modes of host-adaptation between dicot and monocot powdery mildew.</title>
        <authorList>
            <person name="Wu Y."/>
            <person name="Ma X."/>
            <person name="Pan Z."/>
            <person name="Kale S.D."/>
            <person name="Song Y."/>
            <person name="King H."/>
            <person name="Zhang Q."/>
            <person name="Presley C."/>
            <person name="Deng X."/>
            <person name="Wei C.I."/>
            <person name="Xiao S."/>
        </authorList>
    </citation>
    <scope>NUCLEOTIDE SEQUENCE [LARGE SCALE GENOMIC DNA]</scope>
    <source>
        <strain evidence="3">UMSG3</strain>
    </source>
</reference>
<keyword evidence="1" id="KW-0238">DNA-binding</keyword>